<proteinExistence type="predicted"/>
<gene>
    <name evidence="2" type="ORF">Enr13x_07790</name>
</gene>
<dbReference type="InterPro" id="IPR028098">
    <property type="entry name" value="Glyco_trans_4-like_N"/>
</dbReference>
<evidence type="ECO:0000259" key="1">
    <source>
        <dbReference type="Pfam" id="PF13579"/>
    </source>
</evidence>
<dbReference type="GO" id="GO:0016757">
    <property type="term" value="F:glycosyltransferase activity"/>
    <property type="evidence" value="ECO:0007669"/>
    <property type="project" value="UniProtKB-ARBA"/>
</dbReference>
<name>A0A518HJD3_9BACT</name>
<dbReference type="EMBL" id="CP037423">
    <property type="protein sequence ID" value="QDV40941.1"/>
    <property type="molecule type" value="Genomic_DNA"/>
</dbReference>
<organism evidence="2 3">
    <name type="scientific">Stieleria neptunia</name>
    <dbReference type="NCBI Taxonomy" id="2527979"/>
    <lineage>
        <taxon>Bacteria</taxon>
        <taxon>Pseudomonadati</taxon>
        <taxon>Planctomycetota</taxon>
        <taxon>Planctomycetia</taxon>
        <taxon>Pirellulales</taxon>
        <taxon>Pirellulaceae</taxon>
        <taxon>Stieleria</taxon>
    </lineage>
</organism>
<dbReference type="Gene3D" id="3.40.50.2000">
    <property type="entry name" value="Glycogen Phosphorylase B"/>
    <property type="match status" value="2"/>
</dbReference>
<reference evidence="2 3" key="1">
    <citation type="submission" date="2019-03" db="EMBL/GenBank/DDBJ databases">
        <title>Deep-cultivation of Planctomycetes and their phenomic and genomic characterization uncovers novel biology.</title>
        <authorList>
            <person name="Wiegand S."/>
            <person name="Jogler M."/>
            <person name="Boedeker C."/>
            <person name="Pinto D."/>
            <person name="Vollmers J."/>
            <person name="Rivas-Marin E."/>
            <person name="Kohn T."/>
            <person name="Peeters S.H."/>
            <person name="Heuer A."/>
            <person name="Rast P."/>
            <person name="Oberbeckmann S."/>
            <person name="Bunk B."/>
            <person name="Jeske O."/>
            <person name="Meyerdierks A."/>
            <person name="Storesund J.E."/>
            <person name="Kallscheuer N."/>
            <person name="Luecker S."/>
            <person name="Lage O.M."/>
            <person name="Pohl T."/>
            <person name="Merkel B.J."/>
            <person name="Hornburger P."/>
            <person name="Mueller R.-W."/>
            <person name="Bruemmer F."/>
            <person name="Labrenz M."/>
            <person name="Spormann A.M."/>
            <person name="Op den Camp H."/>
            <person name="Overmann J."/>
            <person name="Amann R."/>
            <person name="Jetten M.S.M."/>
            <person name="Mascher T."/>
            <person name="Medema M.H."/>
            <person name="Devos D.P."/>
            <person name="Kaster A.-K."/>
            <person name="Ovreas L."/>
            <person name="Rohde M."/>
            <person name="Galperin M.Y."/>
            <person name="Jogler C."/>
        </authorList>
    </citation>
    <scope>NUCLEOTIDE SEQUENCE [LARGE SCALE GENOMIC DNA]</scope>
    <source>
        <strain evidence="2 3">Enr13</strain>
    </source>
</reference>
<feature type="domain" description="Glycosyltransferase subfamily 4-like N-terminal" evidence="1">
    <location>
        <begin position="113"/>
        <end position="233"/>
    </location>
</feature>
<dbReference type="KEGG" id="snep:Enr13x_07790"/>
<sequence length="436" mass="48323">MTRDQRRMLLISYAYPPTGGGGVQRSVKFAKYLPRYDWRPTVLTAADPSVPVRDKDLSMELDPQTTVLRAKTLEPSYRTKQKLIATDDPSSISFKRWMKQCVRKAGMSLLQPDPQILWNPFAARLATQTLRQLPHDVVYVTGPPFSSFLLGRTLKRRFGLPLVLDFRDEWLLASQHFENHQRSGIAFRRQQVMLGKVLRAADAVVATTQASAEELAGQIQATGGRASVHCIYNGYDEDDLPALRPASNPSDRLRIVYTGTLWKLTDISPVVDALIQLAAADPDSASRIDLILAGRRTPHQDAIVAKLDATVVNVQRHDYLPHGQSLELAASADVLLLLLADEPGAERVVPAKLFEYLSLRKPILSVCGNGETASLIGQHGHSYRFSPDQTNRIAACLVTLLAERPVPSTGLDEDLSQFSRRRQTSQLAAVMDAVSR</sequence>
<accession>A0A518HJD3</accession>
<keyword evidence="3" id="KW-1185">Reference proteome</keyword>
<evidence type="ECO:0000313" key="3">
    <source>
        <dbReference type="Proteomes" id="UP000319004"/>
    </source>
</evidence>
<dbReference type="SUPFAM" id="SSF53756">
    <property type="entry name" value="UDP-Glycosyltransferase/glycogen phosphorylase"/>
    <property type="match status" value="1"/>
</dbReference>
<evidence type="ECO:0000313" key="2">
    <source>
        <dbReference type="EMBL" id="QDV40941.1"/>
    </source>
</evidence>
<dbReference type="AlphaFoldDB" id="A0A518HJD3"/>
<protein>
    <recommendedName>
        <fullName evidence="1">Glycosyltransferase subfamily 4-like N-terminal domain-containing protein</fullName>
    </recommendedName>
</protein>
<dbReference type="Pfam" id="PF13579">
    <property type="entry name" value="Glyco_trans_4_4"/>
    <property type="match status" value="1"/>
</dbReference>
<dbReference type="Proteomes" id="UP000319004">
    <property type="component" value="Chromosome"/>
</dbReference>